<dbReference type="KEGG" id="cbx:Cenrod_1978"/>
<dbReference type="STRING" id="946483.Cenrod_1978"/>
<accession>U5N9H0</accession>
<organism evidence="1 2">
    <name type="scientific">Candidatus Symbiobacter mobilis CR</name>
    <dbReference type="NCBI Taxonomy" id="946483"/>
    <lineage>
        <taxon>Bacteria</taxon>
        <taxon>Pseudomonadati</taxon>
        <taxon>Pseudomonadota</taxon>
        <taxon>Betaproteobacteria</taxon>
        <taxon>Burkholderiales</taxon>
        <taxon>Comamonadaceae</taxon>
    </lineage>
</organism>
<reference evidence="1 2" key="1">
    <citation type="journal article" date="2013" name="Genome Biol.">
        <title>Genomic analysis reveals key aspects of prokaryotic symbiosis in the phototrophic consortium "Chlorochromatium aggregatum".</title>
        <authorList>
            <person name="Liu Z."/>
            <person name="Muller J."/>
            <person name="Li T."/>
            <person name="Alvey R.M."/>
            <person name="Vogl K."/>
            <person name="Frigaard N.U."/>
            <person name="Rockwell N.C."/>
            <person name="Boyd E.S."/>
            <person name="Tomsho L.P."/>
            <person name="Schuster S.C."/>
            <person name="Henke P."/>
            <person name="Rohde M."/>
            <person name="Overmann J."/>
            <person name="Bryant D.A."/>
        </authorList>
    </citation>
    <scope>NUCLEOTIDE SEQUENCE [LARGE SCALE GENOMIC DNA]</scope>
    <source>
        <strain evidence="1">CR</strain>
    </source>
</reference>
<evidence type="ECO:0000313" key="2">
    <source>
        <dbReference type="Proteomes" id="UP000017184"/>
    </source>
</evidence>
<dbReference type="Proteomes" id="UP000017184">
    <property type="component" value="Chromosome"/>
</dbReference>
<proteinExistence type="predicted"/>
<gene>
    <name evidence="1" type="ORF">Cenrod_1978</name>
</gene>
<keyword evidence="2" id="KW-1185">Reference proteome</keyword>
<dbReference type="HOGENOM" id="CLU_2022529_0_0_4"/>
<name>U5N9H0_9BURK</name>
<dbReference type="AlphaFoldDB" id="U5N9H0"/>
<dbReference type="RefSeq" id="WP_022774841.1">
    <property type="nucleotide sequence ID" value="NC_022576.1"/>
</dbReference>
<sequence>MEEASKYSVNDSTSIVEKEKHDDRFSGFYDSYGDEPPIILNKNASIHSKVCWCCEQAGEMLTLALELQDEESSKRAKAHLSDEDKLPSRFGDIFYRNALQLKAMLEHLEEATNQAPAAKAAA</sequence>
<protein>
    <submittedName>
        <fullName evidence="1">Uncharacterized protein</fullName>
    </submittedName>
</protein>
<dbReference type="EMBL" id="CP004885">
    <property type="protein sequence ID" value="AGX88052.1"/>
    <property type="molecule type" value="Genomic_DNA"/>
</dbReference>
<evidence type="ECO:0000313" key="1">
    <source>
        <dbReference type="EMBL" id="AGX88052.1"/>
    </source>
</evidence>